<dbReference type="SUPFAM" id="SSF51905">
    <property type="entry name" value="FAD/NAD(P)-binding domain"/>
    <property type="match status" value="1"/>
</dbReference>
<dbReference type="Proteomes" id="UP000177622">
    <property type="component" value="Unassembled WGS sequence"/>
</dbReference>
<dbReference type="STRING" id="1835702.A0A1F5LXJ2"/>
<feature type="domain" description="Amine oxidase" evidence="1">
    <location>
        <begin position="14"/>
        <end position="481"/>
    </location>
</feature>
<protein>
    <recommendedName>
        <fullName evidence="1">Amine oxidase domain-containing protein</fullName>
    </recommendedName>
</protein>
<organism evidence="2 3">
    <name type="scientific">Penicillium arizonense</name>
    <dbReference type="NCBI Taxonomy" id="1835702"/>
    <lineage>
        <taxon>Eukaryota</taxon>
        <taxon>Fungi</taxon>
        <taxon>Dikarya</taxon>
        <taxon>Ascomycota</taxon>
        <taxon>Pezizomycotina</taxon>
        <taxon>Eurotiomycetes</taxon>
        <taxon>Eurotiomycetidae</taxon>
        <taxon>Eurotiales</taxon>
        <taxon>Aspergillaceae</taxon>
        <taxon>Penicillium</taxon>
    </lineage>
</organism>
<dbReference type="SUPFAM" id="SSF54373">
    <property type="entry name" value="FAD-linked reductases, C-terminal domain"/>
    <property type="match status" value="1"/>
</dbReference>
<evidence type="ECO:0000313" key="2">
    <source>
        <dbReference type="EMBL" id="OGE57651.1"/>
    </source>
</evidence>
<gene>
    <name evidence="2" type="ORF">PENARI_c001G04430</name>
</gene>
<dbReference type="InterPro" id="IPR036188">
    <property type="entry name" value="FAD/NAD-bd_sf"/>
</dbReference>
<dbReference type="Gene3D" id="3.90.660.10">
    <property type="match status" value="1"/>
</dbReference>
<keyword evidence="3" id="KW-1185">Reference proteome</keyword>
<dbReference type="RefSeq" id="XP_022493074.1">
    <property type="nucleotide sequence ID" value="XM_022626464.1"/>
</dbReference>
<dbReference type="Pfam" id="PF01593">
    <property type="entry name" value="Amino_oxidase"/>
    <property type="match status" value="1"/>
</dbReference>
<dbReference type="GeneID" id="34571198"/>
<dbReference type="AlphaFoldDB" id="A0A1F5LXJ2"/>
<dbReference type="GO" id="GO:0003682">
    <property type="term" value="F:chromatin binding"/>
    <property type="evidence" value="ECO:0007669"/>
    <property type="project" value="TreeGrafter"/>
</dbReference>
<dbReference type="GO" id="GO:0006338">
    <property type="term" value="P:chromatin remodeling"/>
    <property type="evidence" value="ECO:0007669"/>
    <property type="project" value="TreeGrafter"/>
</dbReference>
<comment type="caution">
    <text evidence="2">The sequence shown here is derived from an EMBL/GenBank/DDBJ whole genome shotgun (WGS) entry which is preliminary data.</text>
</comment>
<dbReference type="PANTHER" id="PTHR10742">
    <property type="entry name" value="FLAVIN MONOAMINE OXIDASE"/>
    <property type="match status" value="1"/>
</dbReference>
<accession>A0A1F5LXJ2</accession>
<dbReference type="GO" id="GO:0050660">
    <property type="term" value="F:flavin adenine dinucleotide binding"/>
    <property type="evidence" value="ECO:0007669"/>
    <property type="project" value="TreeGrafter"/>
</dbReference>
<reference evidence="2 3" key="1">
    <citation type="journal article" date="2016" name="Sci. Rep.">
        <title>Penicillium arizonense, a new, genome sequenced fungal species, reveals a high chemical diversity in secreted metabolites.</title>
        <authorList>
            <person name="Grijseels S."/>
            <person name="Nielsen J.C."/>
            <person name="Randelovic M."/>
            <person name="Nielsen J."/>
            <person name="Nielsen K.F."/>
            <person name="Workman M."/>
            <person name="Frisvad J.C."/>
        </authorList>
    </citation>
    <scope>NUCLEOTIDE SEQUENCE [LARGE SCALE GENOMIC DNA]</scope>
    <source>
        <strain evidence="2 3">CBS 141311</strain>
    </source>
</reference>
<dbReference type="InterPro" id="IPR050281">
    <property type="entry name" value="Flavin_monoamine_oxidase"/>
</dbReference>
<proteinExistence type="predicted"/>
<dbReference type="InterPro" id="IPR002937">
    <property type="entry name" value="Amino_oxidase"/>
</dbReference>
<dbReference type="PRINTS" id="PR00419">
    <property type="entry name" value="ADXRDTASE"/>
</dbReference>
<evidence type="ECO:0000313" key="3">
    <source>
        <dbReference type="Proteomes" id="UP000177622"/>
    </source>
</evidence>
<dbReference type="GO" id="GO:0016491">
    <property type="term" value="F:oxidoreductase activity"/>
    <property type="evidence" value="ECO:0007669"/>
    <property type="project" value="InterPro"/>
</dbReference>
<dbReference type="OrthoDB" id="5046242at2759"/>
<dbReference type="Gene3D" id="3.50.50.60">
    <property type="entry name" value="FAD/NAD(P)-binding domain"/>
    <property type="match status" value="1"/>
</dbReference>
<dbReference type="EMBL" id="LXJU01000001">
    <property type="protein sequence ID" value="OGE57651.1"/>
    <property type="molecule type" value="Genomic_DNA"/>
</dbReference>
<name>A0A1F5LXJ2_PENAI</name>
<evidence type="ECO:0000259" key="1">
    <source>
        <dbReference type="Pfam" id="PF01593"/>
    </source>
</evidence>
<dbReference type="PANTHER" id="PTHR10742:SF414">
    <property type="entry name" value="CONTAINING AMINE OXIDASE, PUTATIVE (AFU_ORTHOLOGUE AFUA_3G12150)-RELATED"/>
    <property type="match status" value="1"/>
</dbReference>
<sequence>MTQPPHIGVIGAGLSGLRCADILLQNGARVTILEARDRIGGRVHQSTVGSHVVDLGPNWIHGSGENPIMDIARATGAIVHDPAGGNVKFSREGELIDDAVTSKIEDFVWTTISEAFEYSNRHGDSIPAEKSLFDFFGERVGQSDLSDTEKALALDASKLWGAYVGEPIEKQSLKFFRLEECVDGSNFVVASTYKGILEHVSKNATANADIHLNEPVVNINAPERDNQSSTPHQVTVATTTGKIYNFDEVVVTCPLGWLKQNTTAFNPPLPTRLLAAINNISYGRLEKVYVTFPQAWWHTDSTSTTTNTKKSTVFAQFLEPSYAPRPPTTEWNQECLSMASLPPPTAHPTLLFYTYGKSGEEIINSISHLAPLSAEYKATLVKTLEPFYARLPGYDATSVDCTPSAILATQWQKDEFAGHGSYCNFQVGVEQADRDIEVLRDGGGSEARRGLWFAGEHTAPFVALGTTTGAYWSGERVARGVCERWGLGSVGVGGGVDDSLPSAGL</sequence>